<sequence>MIKRVAIIGAGNVATHLGNALKNVGIEIVCISSKHPENAAKLAEQTGAKSYGRVEDVSYDGADAIIVSVKDDSITDVLSQLPQNNAILIHTSGGVPADILAGKSERYGIIYPLQTFTKNRELDFSEIPLFIEAGDTATLDEIRELAESLSDTVTEADSTQRRMLHVAAVFACNFTNHLYDIASRIMEDAHLPYSMLHPLIRETAAKAIAMPPALAQTGPAVRGDKQVMDAHLAKIKDTKLKELYVALSESIHQSAIKREKDKNRNKQ</sequence>
<dbReference type="PANTHER" id="PTHR40459">
    <property type="entry name" value="CONSERVED HYPOTHETICAL ALANINE AND LEUCINE RICH PROTEIN"/>
    <property type="match status" value="1"/>
</dbReference>
<dbReference type="Proteomes" id="UP000823636">
    <property type="component" value="Unassembled WGS sequence"/>
</dbReference>
<dbReference type="AlphaFoldDB" id="A0A9D9E4B9"/>
<dbReference type="Gene3D" id="3.40.50.720">
    <property type="entry name" value="NAD(P)-binding Rossmann-like Domain"/>
    <property type="match status" value="1"/>
</dbReference>
<evidence type="ECO:0000259" key="1">
    <source>
        <dbReference type="Pfam" id="PF03807"/>
    </source>
</evidence>
<reference evidence="3" key="1">
    <citation type="submission" date="2020-10" db="EMBL/GenBank/DDBJ databases">
        <authorList>
            <person name="Gilroy R."/>
        </authorList>
    </citation>
    <scope>NUCLEOTIDE SEQUENCE</scope>
    <source>
        <strain evidence="3">G3-4614</strain>
    </source>
</reference>
<feature type="domain" description="Pyrroline-5-carboxylate reductase catalytic N-terminal" evidence="1">
    <location>
        <begin position="4"/>
        <end position="90"/>
    </location>
</feature>
<dbReference type="InterPro" id="IPR036291">
    <property type="entry name" value="NAD(P)-bd_dom_sf"/>
</dbReference>
<gene>
    <name evidence="3" type="ORF">IAC54_02205</name>
</gene>
<dbReference type="SUPFAM" id="SSF48179">
    <property type="entry name" value="6-phosphogluconate dehydrogenase C-terminal domain-like"/>
    <property type="match status" value="1"/>
</dbReference>
<dbReference type="InterPro" id="IPR008927">
    <property type="entry name" value="6-PGluconate_DH-like_C_sf"/>
</dbReference>
<dbReference type="Gene3D" id="1.10.1040.20">
    <property type="entry name" value="ProC-like, C-terminal domain"/>
    <property type="match status" value="1"/>
</dbReference>
<dbReference type="EMBL" id="JADIMW010000022">
    <property type="protein sequence ID" value="MBO8437695.1"/>
    <property type="molecule type" value="Genomic_DNA"/>
</dbReference>
<dbReference type="Pfam" id="PF03807">
    <property type="entry name" value="F420_oxidored"/>
    <property type="match status" value="1"/>
</dbReference>
<organism evidence="3 4">
    <name type="scientific">Candidatus Caccoplasma merdipullorum</name>
    <dbReference type="NCBI Taxonomy" id="2840718"/>
    <lineage>
        <taxon>Bacteria</taxon>
        <taxon>Pseudomonadati</taxon>
        <taxon>Bacteroidota</taxon>
        <taxon>Bacteroidia</taxon>
        <taxon>Bacteroidales</taxon>
        <taxon>Bacteroidaceae</taxon>
        <taxon>Bacteroidaceae incertae sedis</taxon>
        <taxon>Candidatus Caccoplasma</taxon>
    </lineage>
</organism>
<dbReference type="PANTHER" id="PTHR40459:SF1">
    <property type="entry name" value="CONSERVED HYPOTHETICAL ALANINE AND LEUCINE RICH PROTEIN"/>
    <property type="match status" value="1"/>
</dbReference>
<protein>
    <submittedName>
        <fullName evidence="3">DUF2520 domain-containing protein</fullName>
    </submittedName>
</protein>
<evidence type="ECO:0000313" key="4">
    <source>
        <dbReference type="Proteomes" id="UP000823636"/>
    </source>
</evidence>
<evidence type="ECO:0000259" key="2">
    <source>
        <dbReference type="Pfam" id="PF10728"/>
    </source>
</evidence>
<reference evidence="3" key="2">
    <citation type="journal article" date="2021" name="PeerJ">
        <title>Extensive microbial diversity within the chicken gut microbiome revealed by metagenomics and culture.</title>
        <authorList>
            <person name="Gilroy R."/>
            <person name="Ravi A."/>
            <person name="Getino M."/>
            <person name="Pursley I."/>
            <person name="Horton D.L."/>
            <person name="Alikhan N.F."/>
            <person name="Baker D."/>
            <person name="Gharbi K."/>
            <person name="Hall N."/>
            <person name="Watson M."/>
            <person name="Adriaenssens E.M."/>
            <person name="Foster-Nyarko E."/>
            <person name="Jarju S."/>
            <person name="Secka A."/>
            <person name="Antonio M."/>
            <person name="Oren A."/>
            <person name="Chaudhuri R.R."/>
            <person name="La Ragione R."/>
            <person name="Hildebrand F."/>
            <person name="Pallen M.J."/>
        </authorList>
    </citation>
    <scope>NUCLEOTIDE SEQUENCE</scope>
    <source>
        <strain evidence="3">G3-4614</strain>
    </source>
</reference>
<dbReference type="Pfam" id="PF10728">
    <property type="entry name" value="DUF2520"/>
    <property type="match status" value="1"/>
</dbReference>
<evidence type="ECO:0000313" key="3">
    <source>
        <dbReference type="EMBL" id="MBO8437695.1"/>
    </source>
</evidence>
<accession>A0A9D9E4B9</accession>
<dbReference type="SUPFAM" id="SSF51735">
    <property type="entry name" value="NAD(P)-binding Rossmann-fold domains"/>
    <property type="match status" value="1"/>
</dbReference>
<name>A0A9D9E4B9_9BACT</name>
<dbReference type="InterPro" id="IPR018931">
    <property type="entry name" value="DUF2520"/>
</dbReference>
<dbReference type="InterPro" id="IPR037108">
    <property type="entry name" value="TM1727-like_C_sf"/>
</dbReference>
<proteinExistence type="predicted"/>
<comment type="caution">
    <text evidence="3">The sequence shown here is derived from an EMBL/GenBank/DDBJ whole genome shotgun (WGS) entry which is preliminary data.</text>
</comment>
<feature type="domain" description="DUF2520" evidence="2">
    <location>
        <begin position="127"/>
        <end position="251"/>
    </location>
</feature>
<dbReference type="InterPro" id="IPR028939">
    <property type="entry name" value="P5C_Rdtase_cat_N"/>
</dbReference>